<organism evidence="2 3">
    <name type="scientific">Actinorhabdospora filicis</name>
    <dbReference type="NCBI Taxonomy" id="1785913"/>
    <lineage>
        <taxon>Bacteria</taxon>
        <taxon>Bacillati</taxon>
        <taxon>Actinomycetota</taxon>
        <taxon>Actinomycetes</taxon>
        <taxon>Micromonosporales</taxon>
        <taxon>Micromonosporaceae</taxon>
        <taxon>Actinorhabdospora</taxon>
    </lineage>
</organism>
<keyword evidence="3" id="KW-1185">Reference proteome</keyword>
<evidence type="ECO:0000313" key="3">
    <source>
        <dbReference type="Proteomes" id="UP001165079"/>
    </source>
</evidence>
<evidence type="ECO:0000313" key="2">
    <source>
        <dbReference type="EMBL" id="GLZ81258.1"/>
    </source>
</evidence>
<comment type="caution">
    <text evidence="2">The sequence shown here is derived from an EMBL/GenBank/DDBJ whole genome shotgun (WGS) entry which is preliminary data.</text>
</comment>
<dbReference type="Proteomes" id="UP001165079">
    <property type="component" value="Unassembled WGS sequence"/>
</dbReference>
<dbReference type="AlphaFoldDB" id="A0A9W6SRY4"/>
<feature type="region of interest" description="Disordered" evidence="1">
    <location>
        <begin position="1"/>
        <end position="84"/>
    </location>
</feature>
<accession>A0A9W6SRY4</accession>
<gene>
    <name evidence="2" type="ORF">Afil01_60650</name>
</gene>
<sequence length="84" mass="9204">MDRIEPGPLGERRQHLGREVGGVDAGQAAVATSDRATYRSNDYRITHESSLLAGNPRSKSRSRLSPRGDLTPLTPAGYRRNMKA</sequence>
<dbReference type="EMBL" id="BSTX01000005">
    <property type="protein sequence ID" value="GLZ81258.1"/>
    <property type="molecule type" value="Genomic_DNA"/>
</dbReference>
<evidence type="ECO:0000256" key="1">
    <source>
        <dbReference type="SAM" id="MobiDB-lite"/>
    </source>
</evidence>
<proteinExistence type="predicted"/>
<reference evidence="2" key="1">
    <citation type="submission" date="2023-03" db="EMBL/GenBank/DDBJ databases">
        <title>Actinorhabdospora filicis NBRC 111898.</title>
        <authorList>
            <person name="Ichikawa N."/>
            <person name="Sato H."/>
            <person name="Tonouchi N."/>
        </authorList>
    </citation>
    <scope>NUCLEOTIDE SEQUENCE</scope>
    <source>
        <strain evidence="2">NBRC 111898</strain>
    </source>
</reference>
<name>A0A9W6SRY4_9ACTN</name>
<feature type="compositionally biased region" description="Basic and acidic residues" evidence="1">
    <location>
        <begin position="1"/>
        <end position="18"/>
    </location>
</feature>
<protein>
    <submittedName>
        <fullName evidence="2">Uncharacterized protein</fullName>
    </submittedName>
</protein>